<keyword evidence="4 5" id="KW-0472">Membrane</keyword>
<feature type="transmembrane region" description="Helical" evidence="5">
    <location>
        <begin position="358"/>
        <end position="376"/>
    </location>
</feature>
<feature type="transmembrane region" description="Helical" evidence="5">
    <location>
        <begin position="293"/>
        <end position="311"/>
    </location>
</feature>
<feature type="transmembrane region" description="Helical" evidence="5">
    <location>
        <begin position="261"/>
        <end position="281"/>
    </location>
</feature>
<evidence type="ECO:0000313" key="7">
    <source>
        <dbReference type="EMBL" id="MPV37345.1"/>
    </source>
</evidence>
<name>A0A6N7ELB6_9MICO</name>
<comment type="caution">
    <text evidence="7">The sequence shown here is derived from an EMBL/GenBank/DDBJ whole genome shotgun (WGS) entry which is preliminary data.</text>
</comment>
<dbReference type="OrthoDB" id="5317164at2"/>
<dbReference type="PANTHER" id="PTHR23523">
    <property type="match status" value="1"/>
</dbReference>
<evidence type="ECO:0000259" key="6">
    <source>
        <dbReference type="PROSITE" id="PS50850"/>
    </source>
</evidence>
<evidence type="ECO:0000256" key="5">
    <source>
        <dbReference type="SAM" id="Phobius"/>
    </source>
</evidence>
<feature type="transmembrane region" description="Helical" evidence="5">
    <location>
        <begin position="82"/>
        <end position="100"/>
    </location>
</feature>
<evidence type="ECO:0000256" key="2">
    <source>
        <dbReference type="ARBA" id="ARBA00022692"/>
    </source>
</evidence>
<dbReference type="RefSeq" id="WP_152196687.1">
    <property type="nucleotide sequence ID" value="NZ_VUKD01000007.1"/>
</dbReference>
<dbReference type="InterPro" id="IPR011701">
    <property type="entry name" value="MFS"/>
</dbReference>
<organism evidence="7 8">
    <name type="scientific">Georgenia subflava</name>
    <dbReference type="NCBI Taxonomy" id="1622177"/>
    <lineage>
        <taxon>Bacteria</taxon>
        <taxon>Bacillati</taxon>
        <taxon>Actinomycetota</taxon>
        <taxon>Actinomycetes</taxon>
        <taxon>Micrococcales</taxon>
        <taxon>Bogoriellaceae</taxon>
        <taxon>Georgenia</taxon>
    </lineage>
</organism>
<evidence type="ECO:0000313" key="8">
    <source>
        <dbReference type="Proteomes" id="UP000437709"/>
    </source>
</evidence>
<dbReference type="GO" id="GO:0022857">
    <property type="term" value="F:transmembrane transporter activity"/>
    <property type="evidence" value="ECO:0007669"/>
    <property type="project" value="InterPro"/>
</dbReference>
<dbReference type="InterPro" id="IPR020846">
    <property type="entry name" value="MFS_dom"/>
</dbReference>
<dbReference type="GO" id="GO:0005886">
    <property type="term" value="C:plasma membrane"/>
    <property type="evidence" value="ECO:0007669"/>
    <property type="project" value="UniProtKB-SubCell"/>
</dbReference>
<dbReference type="Pfam" id="PF07690">
    <property type="entry name" value="MFS_1"/>
    <property type="match status" value="1"/>
</dbReference>
<evidence type="ECO:0000256" key="3">
    <source>
        <dbReference type="ARBA" id="ARBA00022989"/>
    </source>
</evidence>
<dbReference type="PANTHER" id="PTHR23523:SF2">
    <property type="entry name" value="2-NITROIMIDAZOLE TRANSPORTER"/>
    <property type="match status" value="1"/>
</dbReference>
<feature type="transmembrane region" description="Helical" evidence="5">
    <location>
        <begin position="167"/>
        <end position="186"/>
    </location>
</feature>
<evidence type="ECO:0000256" key="4">
    <source>
        <dbReference type="ARBA" id="ARBA00023136"/>
    </source>
</evidence>
<sequence>MTVSDRNARPLSAALLLAGILLVAINLRPVITSVGPILPQIGADTGLGSAELGVLAAVPVIAFAVVSPLVHPLARRFGMERTVLVALLVLGLGTLLRSLPGPTANLWLGTVLIGATVGVGNVALPAIVKKDFPFRVSATTGWYVATQSVFAAIASGLAVPLAGVGTWRLSLGLWAVLIVVGVLVWLPRITHARRTGDQAERTPDLARTIPATRPAGIAGRSVYRTRLAWLVAAYMGLQSLVFYTLLNWLPSVEQDLGVDAATAGWHLFTFQAVAIGSNLAVPSLMHLFGDQRFAASFVPTLMVVAMLGLWLAPGLLLVWVVMIGLSTGAAFVVALSLVGLRSADATTASQLSSMSQAVGYGVAALGLVGAGVLRDLTGPGPMLLVCLAVVALAQLVVGLMVGRERVLQA</sequence>
<keyword evidence="3 5" id="KW-1133">Transmembrane helix</keyword>
<dbReference type="Proteomes" id="UP000437709">
    <property type="component" value="Unassembled WGS sequence"/>
</dbReference>
<feature type="domain" description="Major facilitator superfamily (MFS) profile" evidence="6">
    <location>
        <begin position="12"/>
        <end position="405"/>
    </location>
</feature>
<dbReference type="AlphaFoldDB" id="A0A6N7ELB6"/>
<feature type="transmembrane region" description="Helical" evidence="5">
    <location>
        <begin position="227"/>
        <end position="249"/>
    </location>
</feature>
<dbReference type="EMBL" id="WHPC01000033">
    <property type="protein sequence ID" value="MPV37345.1"/>
    <property type="molecule type" value="Genomic_DNA"/>
</dbReference>
<protein>
    <submittedName>
        <fullName evidence="7">MFS transporter</fullName>
    </submittedName>
</protein>
<accession>A0A6N7ELB6</accession>
<keyword evidence="8" id="KW-1185">Reference proteome</keyword>
<keyword evidence="2 5" id="KW-0812">Transmembrane</keyword>
<evidence type="ECO:0000256" key="1">
    <source>
        <dbReference type="ARBA" id="ARBA00004651"/>
    </source>
</evidence>
<feature type="transmembrane region" description="Helical" evidence="5">
    <location>
        <begin position="382"/>
        <end position="402"/>
    </location>
</feature>
<comment type="subcellular location">
    <subcellularLocation>
        <location evidence="1">Cell membrane</location>
        <topology evidence="1">Multi-pass membrane protein</topology>
    </subcellularLocation>
</comment>
<dbReference type="InterPro" id="IPR052524">
    <property type="entry name" value="MFS_Cyanate_Porter"/>
</dbReference>
<dbReference type="InterPro" id="IPR036259">
    <property type="entry name" value="MFS_trans_sf"/>
</dbReference>
<reference evidence="7 8" key="1">
    <citation type="submission" date="2019-10" db="EMBL/GenBank/DDBJ databases">
        <title>Georgenia wutianyii sp. nov. and Georgenia yuyongxinii sp. nov. isolated from plateau pika (Ochotona curzoniae) in the Qinghai-Tibet plateau of China.</title>
        <authorList>
            <person name="Tian Z."/>
        </authorList>
    </citation>
    <scope>NUCLEOTIDE SEQUENCE [LARGE SCALE GENOMIC DNA]</scope>
    <source>
        <strain evidence="7 8">JCM 19765</strain>
    </source>
</reference>
<feature type="transmembrane region" description="Helical" evidence="5">
    <location>
        <begin position="106"/>
        <end position="128"/>
    </location>
</feature>
<dbReference type="PROSITE" id="PS50850">
    <property type="entry name" value="MFS"/>
    <property type="match status" value="1"/>
</dbReference>
<feature type="transmembrane region" description="Helical" evidence="5">
    <location>
        <begin position="51"/>
        <end position="70"/>
    </location>
</feature>
<dbReference type="Gene3D" id="1.20.1250.20">
    <property type="entry name" value="MFS general substrate transporter like domains"/>
    <property type="match status" value="1"/>
</dbReference>
<gene>
    <name evidence="7" type="ORF">GB881_09845</name>
</gene>
<feature type="transmembrane region" description="Helical" evidence="5">
    <location>
        <begin position="317"/>
        <end position="338"/>
    </location>
</feature>
<proteinExistence type="predicted"/>
<dbReference type="SUPFAM" id="SSF103473">
    <property type="entry name" value="MFS general substrate transporter"/>
    <property type="match status" value="1"/>
</dbReference>
<feature type="transmembrane region" description="Helical" evidence="5">
    <location>
        <begin position="140"/>
        <end position="161"/>
    </location>
</feature>